<evidence type="ECO:0000256" key="2">
    <source>
        <dbReference type="ARBA" id="ARBA00008668"/>
    </source>
</evidence>
<dbReference type="AlphaFoldDB" id="A0A803L064"/>
<protein>
    <recommendedName>
        <fullName evidence="10">GDSL esterase/lipase</fullName>
    </recommendedName>
</protein>
<evidence type="ECO:0000256" key="7">
    <source>
        <dbReference type="ARBA" id="ARBA00023098"/>
    </source>
</evidence>
<proteinExistence type="inferred from homology"/>
<dbReference type="GO" id="GO:0016042">
    <property type="term" value="P:lipid catabolic process"/>
    <property type="evidence" value="ECO:0007669"/>
    <property type="project" value="UniProtKB-KW"/>
</dbReference>
<evidence type="ECO:0000256" key="5">
    <source>
        <dbReference type="ARBA" id="ARBA00022801"/>
    </source>
</evidence>
<name>A0A803L064_CHEQI</name>
<dbReference type="InterPro" id="IPR001087">
    <property type="entry name" value="GDSL"/>
</dbReference>
<dbReference type="Gramene" id="AUR62004674-RA">
    <property type="protein sequence ID" value="AUR62004674-RA:cds"/>
    <property type="gene ID" value="AUR62004674"/>
</dbReference>
<keyword evidence="7" id="KW-0443">Lipid metabolism</keyword>
<evidence type="ECO:0000313" key="9">
    <source>
        <dbReference type="Proteomes" id="UP000596660"/>
    </source>
</evidence>
<dbReference type="Gene3D" id="3.40.50.1110">
    <property type="entry name" value="SGNH hydrolase"/>
    <property type="match status" value="1"/>
</dbReference>
<comment type="similarity">
    <text evidence="2">Belongs to the 'GDSL' lipolytic enzyme family.</text>
</comment>
<organism evidence="8 9">
    <name type="scientific">Chenopodium quinoa</name>
    <name type="common">Quinoa</name>
    <dbReference type="NCBI Taxonomy" id="63459"/>
    <lineage>
        <taxon>Eukaryota</taxon>
        <taxon>Viridiplantae</taxon>
        <taxon>Streptophyta</taxon>
        <taxon>Embryophyta</taxon>
        <taxon>Tracheophyta</taxon>
        <taxon>Spermatophyta</taxon>
        <taxon>Magnoliopsida</taxon>
        <taxon>eudicotyledons</taxon>
        <taxon>Gunneridae</taxon>
        <taxon>Pentapetalae</taxon>
        <taxon>Caryophyllales</taxon>
        <taxon>Chenopodiaceae</taxon>
        <taxon>Chenopodioideae</taxon>
        <taxon>Atripliceae</taxon>
        <taxon>Chenopodium</taxon>
    </lineage>
</organism>
<accession>A0A803L064</accession>
<dbReference type="Proteomes" id="UP000596660">
    <property type="component" value="Unplaced"/>
</dbReference>
<dbReference type="PANTHER" id="PTHR45650">
    <property type="entry name" value="GDSL-LIKE LIPASE/ACYLHYDROLASE-RELATED"/>
    <property type="match status" value="1"/>
</dbReference>
<dbReference type="GO" id="GO:0016788">
    <property type="term" value="F:hydrolase activity, acting on ester bonds"/>
    <property type="evidence" value="ECO:0007669"/>
    <property type="project" value="InterPro"/>
</dbReference>
<dbReference type="EnsemblPlants" id="AUR62004674-RA">
    <property type="protein sequence ID" value="AUR62004674-RA:cds"/>
    <property type="gene ID" value="AUR62004674"/>
</dbReference>
<evidence type="ECO:0000256" key="3">
    <source>
        <dbReference type="ARBA" id="ARBA00022525"/>
    </source>
</evidence>
<dbReference type="PANTHER" id="PTHR45650:SF2">
    <property type="entry name" value="OS06G0560700 PROTEIN"/>
    <property type="match status" value="1"/>
</dbReference>
<reference evidence="8" key="2">
    <citation type="submission" date="2021-03" db="UniProtKB">
        <authorList>
            <consortium name="EnsemblPlants"/>
        </authorList>
    </citation>
    <scope>IDENTIFICATION</scope>
</reference>
<keyword evidence="3" id="KW-0964">Secreted</keyword>
<reference evidence="8" key="1">
    <citation type="journal article" date="2017" name="Nature">
        <title>The genome of Chenopodium quinoa.</title>
        <authorList>
            <person name="Jarvis D.E."/>
            <person name="Ho Y.S."/>
            <person name="Lightfoot D.J."/>
            <person name="Schmoeckel S.M."/>
            <person name="Li B."/>
            <person name="Borm T.J.A."/>
            <person name="Ohyanagi H."/>
            <person name="Mineta K."/>
            <person name="Michell C.T."/>
            <person name="Saber N."/>
            <person name="Kharbatia N.M."/>
            <person name="Rupper R.R."/>
            <person name="Sharp A.R."/>
            <person name="Dally N."/>
            <person name="Boughton B.A."/>
            <person name="Woo Y.H."/>
            <person name="Gao G."/>
            <person name="Schijlen E.G.W.M."/>
            <person name="Guo X."/>
            <person name="Momin A.A."/>
            <person name="Negrao S."/>
            <person name="Al-Babili S."/>
            <person name="Gehring C."/>
            <person name="Roessner U."/>
            <person name="Jung C."/>
            <person name="Murphy K."/>
            <person name="Arold S.T."/>
            <person name="Gojobori T."/>
            <person name="van der Linden C.G."/>
            <person name="van Loo E.N."/>
            <person name="Jellen E.N."/>
            <person name="Maughan P.J."/>
            <person name="Tester M."/>
        </authorList>
    </citation>
    <scope>NUCLEOTIDE SEQUENCE [LARGE SCALE GENOMIC DNA]</scope>
    <source>
        <strain evidence="8">cv. PI 614886</strain>
    </source>
</reference>
<evidence type="ECO:0000256" key="4">
    <source>
        <dbReference type="ARBA" id="ARBA00022729"/>
    </source>
</evidence>
<keyword evidence="4" id="KW-0732">Signal</keyword>
<evidence type="ECO:0000256" key="1">
    <source>
        <dbReference type="ARBA" id="ARBA00004613"/>
    </source>
</evidence>
<keyword evidence="6" id="KW-0442">Lipid degradation</keyword>
<keyword evidence="5" id="KW-0378">Hydrolase</keyword>
<dbReference type="OMA" id="SNACCEV"/>
<dbReference type="InterPro" id="IPR051238">
    <property type="entry name" value="GDSL_esterase/lipase"/>
</dbReference>
<dbReference type="InterPro" id="IPR036514">
    <property type="entry name" value="SGNH_hydro_sf"/>
</dbReference>
<dbReference type="GO" id="GO:0005576">
    <property type="term" value="C:extracellular region"/>
    <property type="evidence" value="ECO:0007669"/>
    <property type="project" value="UniProtKB-SubCell"/>
</dbReference>
<evidence type="ECO:0000313" key="8">
    <source>
        <dbReference type="EnsemblPlants" id="AUR62004674-RA:cds"/>
    </source>
</evidence>
<comment type="subcellular location">
    <subcellularLocation>
        <location evidence="1">Secreted</location>
    </subcellularLocation>
</comment>
<sequence>MPKKGGGFKGMFIFGSSVVDNGNNNNVFGTIAKANYLLYGIDFRIDGATKTTGRFSNGKNFADFIGDYLKLPLIPSFVDTQTQGDSILYGVNFGSGGSGILDESGLVVGRVISLNEQLTNFEALTLPKLESQLGCQRKEILPDYLFLLAAGNNDYLLNYFLLGQLTQSPQAFAAKLISAYSAQLKRLYNLGARNFLLLSVYPLGCSPVVSKGQGCLPGPNDVITIFYDQLISMVNQVKPQLPGSNFIVINSVKIITDIINNANSIGFSNVSGPCCEISLNGLSCKENGNVCEDRRSNVYFDGQHNTESLSAALATKAYTSRDHSEAYPINLHQLAQTHL</sequence>
<evidence type="ECO:0008006" key="10">
    <source>
        <dbReference type="Google" id="ProtNLM"/>
    </source>
</evidence>
<evidence type="ECO:0000256" key="6">
    <source>
        <dbReference type="ARBA" id="ARBA00022963"/>
    </source>
</evidence>
<dbReference type="Pfam" id="PF00657">
    <property type="entry name" value="Lipase_GDSL"/>
    <property type="match status" value="1"/>
</dbReference>
<keyword evidence="9" id="KW-1185">Reference proteome</keyword>